<evidence type="ECO:0000313" key="12">
    <source>
        <dbReference type="EMBL" id="NEM08651.1"/>
    </source>
</evidence>
<keyword evidence="10" id="KW-0472">Membrane</keyword>
<evidence type="ECO:0000256" key="7">
    <source>
        <dbReference type="ARBA" id="ARBA00022840"/>
    </source>
</evidence>
<gene>
    <name evidence="12" type="ORF">GCU54_22055</name>
</gene>
<proteinExistence type="predicted"/>
<feature type="transmembrane region" description="Helical" evidence="10">
    <location>
        <begin position="108"/>
        <end position="125"/>
    </location>
</feature>
<keyword evidence="8" id="KW-0902">Two-component regulatory system</keyword>
<keyword evidence="10" id="KW-1133">Transmembrane helix</keyword>
<feature type="transmembrane region" description="Helical" evidence="10">
    <location>
        <begin position="137"/>
        <end position="156"/>
    </location>
</feature>
<evidence type="ECO:0000256" key="2">
    <source>
        <dbReference type="ARBA" id="ARBA00012438"/>
    </source>
</evidence>
<dbReference type="RefSeq" id="WP_163478878.1">
    <property type="nucleotide sequence ID" value="NZ_JAAGWE010000042.1"/>
</dbReference>
<feature type="transmembrane region" description="Helical" evidence="10">
    <location>
        <begin position="215"/>
        <end position="241"/>
    </location>
</feature>
<dbReference type="Proteomes" id="UP000471126">
    <property type="component" value="Unassembled WGS sequence"/>
</dbReference>
<dbReference type="PANTHER" id="PTHR24421:SF10">
    <property type="entry name" value="NITRATE_NITRITE SENSOR PROTEIN NARQ"/>
    <property type="match status" value="1"/>
</dbReference>
<dbReference type="Pfam" id="PF02518">
    <property type="entry name" value="HATPase_c"/>
    <property type="match status" value="1"/>
</dbReference>
<dbReference type="InterPro" id="IPR003594">
    <property type="entry name" value="HATPase_dom"/>
</dbReference>
<comment type="caution">
    <text evidence="12">The sequence shown here is derived from an EMBL/GenBank/DDBJ whole genome shotgun (WGS) entry which is preliminary data.</text>
</comment>
<keyword evidence="10" id="KW-0812">Transmembrane</keyword>
<dbReference type="InterPro" id="IPR011712">
    <property type="entry name" value="Sig_transdc_His_kin_sub3_dim/P"/>
</dbReference>
<feature type="transmembrane region" description="Helical" evidence="10">
    <location>
        <begin position="185"/>
        <end position="203"/>
    </location>
</feature>
<organism evidence="12 13">
    <name type="scientific">Geodermatophilus normandii</name>
    <dbReference type="NCBI Taxonomy" id="1137989"/>
    <lineage>
        <taxon>Bacteria</taxon>
        <taxon>Bacillati</taxon>
        <taxon>Actinomycetota</taxon>
        <taxon>Actinomycetes</taxon>
        <taxon>Geodermatophilales</taxon>
        <taxon>Geodermatophilaceae</taxon>
        <taxon>Geodermatophilus</taxon>
    </lineage>
</organism>
<keyword evidence="4" id="KW-0808">Transferase</keyword>
<dbReference type="EC" id="2.7.13.3" evidence="2"/>
<feature type="transmembrane region" description="Helical" evidence="10">
    <location>
        <begin position="74"/>
        <end position="96"/>
    </location>
</feature>
<dbReference type="SMART" id="SM00387">
    <property type="entry name" value="HATPase_c"/>
    <property type="match status" value="1"/>
</dbReference>
<evidence type="ECO:0000256" key="4">
    <source>
        <dbReference type="ARBA" id="ARBA00022679"/>
    </source>
</evidence>
<dbReference type="AlphaFoldDB" id="A0A6P0GP24"/>
<keyword evidence="9" id="KW-0175">Coiled coil</keyword>
<sequence length="682" mass="71597">MSAAPVSVRAHDGSGRLVGAAGAATTLTLTTLTVAWGIRTGADDSLRLLPTVVPAGLLGSVVLAARPRDPVGRCLLAGALLVLLGTTAQQWAVLGLPGRDVAVWSQTWTYQSALVPLFVLVPLYFPDGRLPSPRWRPVARTAMVLAPVLGLVLSMSPGQVPIGDRWTPNPFAVPSTVAWAWSDDVLGVVWLVLVLLAAASLVLRVRRSRGPERAGVVLLVHAVVLTALAFLVDAAVAAWWPGVYDDVFAVVQVVPVTIVAAASVSVVRHRLFDVERVLDRTLVWSLLTGFVLLLYVAVVGTAAALSVDGPAVGFLAAAVVAVAIAPLRSRLQQRVDRLVYGDRADPYRALTLLGRRLESALTPAEALGSVVTAIADALRVPFVAVESRTAEGYETSAAHGAPPPAGGTPTHVPLVHAGELVGRLTICGRGRRVELAPGDRRLLEDLARQVGVALHAVRVAEQARRLADDLQRARERLVLAREEERRRIGRDLHDGLGPQLAGVTMTAEAARDLIGVDDGRAVQLLDGLVERSDTAVGEVRRIAHLLRPPALDALGLVGALRSHAAAVHRPAVEVRASDLPPLPAAVEAAAYRIALEAVQNAAAHAGASLCRVEVCCADGVLRLTVSDDGRGLPTAHRPGVGLASMAERATELGGDCTVNRGPEGGTVLTATLPVRAADRSRD</sequence>
<keyword evidence="5" id="KW-0547">Nucleotide-binding</keyword>
<feature type="domain" description="Histidine kinase/HSP90-like ATPase" evidence="11">
    <location>
        <begin position="585"/>
        <end position="676"/>
    </location>
</feature>
<evidence type="ECO:0000256" key="6">
    <source>
        <dbReference type="ARBA" id="ARBA00022777"/>
    </source>
</evidence>
<evidence type="ECO:0000256" key="9">
    <source>
        <dbReference type="SAM" id="Coils"/>
    </source>
</evidence>
<dbReference type="Gene3D" id="3.30.450.40">
    <property type="match status" value="1"/>
</dbReference>
<dbReference type="SUPFAM" id="SSF55874">
    <property type="entry name" value="ATPase domain of HSP90 chaperone/DNA topoisomerase II/histidine kinase"/>
    <property type="match status" value="1"/>
</dbReference>
<evidence type="ECO:0000259" key="11">
    <source>
        <dbReference type="SMART" id="SM00387"/>
    </source>
</evidence>
<feature type="transmembrane region" description="Helical" evidence="10">
    <location>
        <begin position="281"/>
        <end position="305"/>
    </location>
</feature>
<dbReference type="CDD" id="cd16917">
    <property type="entry name" value="HATPase_UhpB-NarQ-NarX-like"/>
    <property type="match status" value="1"/>
</dbReference>
<dbReference type="InterPro" id="IPR050482">
    <property type="entry name" value="Sensor_HK_TwoCompSys"/>
</dbReference>
<keyword evidence="3" id="KW-0597">Phosphoprotein</keyword>
<dbReference type="Pfam" id="PF07730">
    <property type="entry name" value="HisKA_3"/>
    <property type="match status" value="1"/>
</dbReference>
<keyword evidence="6 12" id="KW-0418">Kinase</keyword>
<evidence type="ECO:0000256" key="1">
    <source>
        <dbReference type="ARBA" id="ARBA00000085"/>
    </source>
</evidence>
<evidence type="ECO:0000256" key="10">
    <source>
        <dbReference type="SAM" id="Phobius"/>
    </source>
</evidence>
<dbReference type="Gene3D" id="1.20.5.1930">
    <property type="match status" value="1"/>
</dbReference>
<feature type="transmembrane region" description="Helical" evidence="10">
    <location>
        <begin position="311"/>
        <end position="327"/>
    </location>
</feature>
<feature type="transmembrane region" description="Helical" evidence="10">
    <location>
        <begin position="48"/>
        <end position="65"/>
    </location>
</feature>
<evidence type="ECO:0000256" key="3">
    <source>
        <dbReference type="ARBA" id="ARBA00022553"/>
    </source>
</evidence>
<dbReference type="GO" id="GO:0046983">
    <property type="term" value="F:protein dimerization activity"/>
    <property type="evidence" value="ECO:0007669"/>
    <property type="project" value="InterPro"/>
</dbReference>
<dbReference type="PANTHER" id="PTHR24421">
    <property type="entry name" value="NITRATE/NITRITE SENSOR PROTEIN NARX-RELATED"/>
    <property type="match status" value="1"/>
</dbReference>
<feature type="coiled-coil region" evidence="9">
    <location>
        <begin position="456"/>
        <end position="487"/>
    </location>
</feature>
<feature type="transmembrane region" description="Helical" evidence="10">
    <location>
        <begin position="17"/>
        <end position="36"/>
    </location>
</feature>
<dbReference type="GO" id="GO:0005524">
    <property type="term" value="F:ATP binding"/>
    <property type="evidence" value="ECO:0007669"/>
    <property type="project" value="UniProtKB-KW"/>
</dbReference>
<dbReference type="EMBL" id="JAAGWE010000042">
    <property type="protein sequence ID" value="NEM08651.1"/>
    <property type="molecule type" value="Genomic_DNA"/>
</dbReference>
<dbReference type="GO" id="GO:0016020">
    <property type="term" value="C:membrane"/>
    <property type="evidence" value="ECO:0007669"/>
    <property type="project" value="InterPro"/>
</dbReference>
<reference evidence="12 13" key="1">
    <citation type="submission" date="2019-12" db="EMBL/GenBank/DDBJ databases">
        <title>WGS of CPCC 203550 I12A-02606.</title>
        <authorList>
            <person name="Jiang Z."/>
        </authorList>
    </citation>
    <scope>NUCLEOTIDE SEQUENCE [LARGE SCALE GENOMIC DNA]</scope>
    <source>
        <strain evidence="12 13">I12A-02606</strain>
    </source>
</reference>
<feature type="transmembrane region" description="Helical" evidence="10">
    <location>
        <begin position="247"/>
        <end position="269"/>
    </location>
</feature>
<comment type="catalytic activity">
    <reaction evidence="1">
        <text>ATP + protein L-histidine = ADP + protein N-phospho-L-histidine.</text>
        <dbReference type="EC" id="2.7.13.3"/>
    </reaction>
</comment>
<dbReference type="SUPFAM" id="SSF55781">
    <property type="entry name" value="GAF domain-like"/>
    <property type="match status" value="1"/>
</dbReference>
<protein>
    <recommendedName>
        <fullName evidence="2">histidine kinase</fullName>
        <ecNumber evidence="2">2.7.13.3</ecNumber>
    </recommendedName>
</protein>
<keyword evidence="7" id="KW-0067">ATP-binding</keyword>
<accession>A0A6P0GP24</accession>
<evidence type="ECO:0000256" key="8">
    <source>
        <dbReference type="ARBA" id="ARBA00023012"/>
    </source>
</evidence>
<dbReference type="GO" id="GO:0000155">
    <property type="term" value="F:phosphorelay sensor kinase activity"/>
    <property type="evidence" value="ECO:0007669"/>
    <property type="project" value="InterPro"/>
</dbReference>
<evidence type="ECO:0000256" key="5">
    <source>
        <dbReference type="ARBA" id="ARBA00022741"/>
    </source>
</evidence>
<dbReference type="Gene3D" id="3.30.565.10">
    <property type="entry name" value="Histidine kinase-like ATPase, C-terminal domain"/>
    <property type="match status" value="1"/>
</dbReference>
<name>A0A6P0GP24_9ACTN</name>
<dbReference type="InterPro" id="IPR036890">
    <property type="entry name" value="HATPase_C_sf"/>
</dbReference>
<dbReference type="InterPro" id="IPR029016">
    <property type="entry name" value="GAF-like_dom_sf"/>
</dbReference>
<evidence type="ECO:0000313" key="13">
    <source>
        <dbReference type="Proteomes" id="UP000471126"/>
    </source>
</evidence>